<gene>
    <name evidence="2" type="ORF">UW92_C0011G0008</name>
</gene>
<sequence>MSENFEGSHNQELPEGHQEKEKIELLLREAREGNLAIDVVMESFGKVVSIPDVVVIEINGDDLMLSYIADDGDLGEAIPVNINRIKRVDIVGPWTPPLEGLT</sequence>
<name>A0A0G1L6B3_9BACT</name>
<proteinExistence type="predicted"/>
<evidence type="ECO:0000313" key="2">
    <source>
        <dbReference type="EMBL" id="KKT91506.1"/>
    </source>
</evidence>
<evidence type="ECO:0000313" key="3">
    <source>
        <dbReference type="Proteomes" id="UP000033966"/>
    </source>
</evidence>
<dbReference type="Proteomes" id="UP000033966">
    <property type="component" value="Unassembled WGS sequence"/>
</dbReference>
<organism evidence="2 3">
    <name type="scientific">Candidatus Jorgensenbacteria bacterium GW2011_GWA2_45_13</name>
    <dbReference type="NCBI Taxonomy" id="1618662"/>
    <lineage>
        <taxon>Bacteria</taxon>
        <taxon>Candidatus Joergenseniibacteriota</taxon>
    </lineage>
</organism>
<protein>
    <submittedName>
        <fullName evidence="2">Uncharacterized protein</fullName>
    </submittedName>
</protein>
<reference evidence="2 3" key="1">
    <citation type="journal article" date="2015" name="Nature">
        <title>rRNA introns, odd ribosomes, and small enigmatic genomes across a large radiation of phyla.</title>
        <authorList>
            <person name="Brown C.T."/>
            <person name="Hug L.A."/>
            <person name="Thomas B.C."/>
            <person name="Sharon I."/>
            <person name="Castelle C.J."/>
            <person name="Singh A."/>
            <person name="Wilkins M.J."/>
            <person name="Williams K.H."/>
            <person name="Banfield J.F."/>
        </authorList>
    </citation>
    <scope>NUCLEOTIDE SEQUENCE [LARGE SCALE GENOMIC DNA]</scope>
</reference>
<feature type="compositionally biased region" description="Polar residues" evidence="1">
    <location>
        <begin position="1"/>
        <end position="11"/>
    </location>
</feature>
<feature type="region of interest" description="Disordered" evidence="1">
    <location>
        <begin position="1"/>
        <end position="20"/>
    </location>
</feature>
<comment type="caution">
    <text evidence="2">The sequence shown here is derived from an EMBL/GenBank/DDBJ whole genome shotgun (WGS) entry which is preliminary data.</text>
</comment>
<evidence type="ECO:0000256" key="1">
    <source>
        <dbReference type="SAM" id="MobiDB-lite"/>
    </source>
</evidence>
<dbReference type="AlphaFoldDB" id="A0A0G1L6B3"/>
<dbReference type="EMBL" id="LCKF01000011">
    <property type="protein sequence ID" value="KKT91506.1"/>
    <property type="molecule type" value="Genomic_DNA"/>
</dbReference>
<accession>A0A0G1L6B3</accession>